<name>A0A168M9W1_MUCCL</name>
<gene>
    <name evidence="4" type="ORF">MUCCIDRAFT_79714</name>
</gene>
<feature type="domain" description="C2H2-type" evidence="3">
    <location>
        <begin position="9"/>
        <end position="40"/>
    </location>
</feature>
<keyword evidence="1" id="KW-0862">Zinc</keyword>
<dbReference type="InterPro" id="IPR013087">
    <property type="entry name" value="Znf_C2H2_type"/>
</dbReference>
<dbReference type="GO" id="GO:0008270">
    <property type="term" value="F:zinc ion binding"/>
    <property type="evidence" value="ECO:0007669"/>
    <property type="project" value="UniProtKB-KW"/>
</dbReference>
<feature type="compositionally biased region" description="Acidic residues" evidence="2">
    <location>
        <begin position="57"/>
        <end position="66"/>
    </location>
</feature>
<dbReference type="OrthoDB" id="654211at2759"/>
<evidence type="ECO:0000313" key="5">
    <source>
        <dbReference type="Proteomes" id="UP000077051"/>
    </source>
</evidence>
<sequence length="151" mass="17160">MQPQQSGSFPCTVPGCNKVFGRKNHLNRHLEAFNHDRFRIVQPTKLQGESTTYSGVDGDDTDSAEEFQQDYDDDDEVFEGDHTALISADDEDDDDDDLQVVEAPVDVSMEEAPSEHDPNRNTFNQSVFDSVVCKAYAHQHVPEDYMHTWLH</sequence>
<dbReference type="PROSITE" id="PS50157">
    <property type="entry name" value="ZINC_FINGER_C2H2_2"/>
    <property type="match status" value="1"/>
</dbReference>
<feature type="compositionally biased region" description="Polar residues" evidence="2">
    <location>
        <begin position="44"/>
        <end position="54"/>
    </location>
</feature>
<accession>A0A168M9W1</accession>
<dbReference type="VEuPathDB" id="FungiDB:MUCCIDRAFT_79714"/>
<dbReference type="SMART" id="SM00355">
    <property type="entry name" value="ZnF_C2H2"/>
    <property type="match status" value="1"/>
</dbReference>
<feature type="region of interest" description="Disordered" evidence="2">
    <location>
        <begin position="44"/>
        <end position="66"/>
    </location>
</feature>
<keyword evidence="1" id="KW-0863">Zinc-finger</keyword>
<evidence type="ECO:0000256" key="1">
    <source>
        <dbReference type="PROSITE-ProRule" id="PRU00042"/>
    </source>
</evidence>
<dbReference type="Gene3D" id="3.30.160.60">
    <property type="entry name" value="Classic Zinc Finger"/>
    <property type="match status" value="1"/>
</dbReference>
<keyword evidence="1" id="KW-0479">Metal-binding</keyword>
<reference evidence="4 5" key="1">
    <citation type="submission" date="2015-06" db="EMBL/GenBank/DDBJ databases">
        <title>Expansion of signal transduction pathways in fungi by whole-genome duplication.</title>
        <authorList>
            <consortium name="DOE Joint Genome Institute"/>
            <person name="Corrochano L.M."/>
            <person name="Kuo A."/>
            <person name="Marcet-Houben M."/>
            <person name="Polaino S."/>
            <person name="Salamov A."/>
            <person name="Villalobos J.M."/>
            <person name="Alvarez M.I."/>
            <person name="Avalos J."/>
            <person name="Benito E.P."/>
            <person name="Benoit I."/>
            <person name="Burger G."/>
            <person name="Camino L.P."/>
            <person name="Canovas D."/>
            <person name="Cerda-Olmedo E."/>
            <person name="Cheng J.-F."/>
            <person name="Dominguez A."/>
            <person name="Elias M."/>
            <person name="Eslava A.P."/>
            <person name="Glaser F."/>
            <person name="Grimwood J."/>
            <person name="Gutierrez G."/>
            <person name="Heitman J."/>
            <person name="Henrissat B."/>
            <person name="Iturriaga E.A."/>
            <person name="Lang B.F."/>
            <person name="Lavin J.L."/>
            <person name="Lee S."/>
            <person name="Li W."/>
            <person name="Lindquist E."/>
            <person name="Lopez-Garcia S."/>
            <person name="Luque E.M."/>
            <person name="Marcos A.T."/>
            <person name="Martin J."/>
            <person name="Mccluskey K."/>
            <person name="Medina H.R."/>
            <person name="Miralles-Duran A."/>
            <person name="Miyazaki A."/>
            <person name="Munoz-Torres E."/>
            <person name="Oguiza J.A."/>
            <person name="Ohm R."/>
            <person name="Olmedo M."/>
            <person name="Orejas M."/>
            <person name="Ortiz-Castellanos L."/>
            <person name="Pisabarro A.G."/>
            <person name="Rodriguez-Romero J."/>
            <person name="Ruiz-Herrera J."/>
            <person name="Ruiz-Vazquez R."/>
            <person name="Sanz C."/>
            <person name="Schackwitz W."/>
            <person name="Schmutz J."/>
            <person name="Shahriari M."/>
            <person name="Shelest E."/>
            <person name="Silva-Franco F."/>
            <person name="Soanes D."/>
            <person name="Syed K."/>
            <person name="Tagua V.G."/>
            <person name="Talbot N.J."/>
            <person name="Thon M."/>
            <person name="De Vries R.P."/>
            <person name="Wiebenga A."/>
            <person name="Yadav J.S."/>
            <person name="Braun E.L."/>
            <person name="Baker S."/>
            <person name="Garre V."/>
            <person name="Horwitz B."/>
            <person name="Torres-Martinez S."/>
            <person name="Idnurm A."/>
            <person name="Herrera-Estrella A."/>
            <person name="Gabaldon T."/>
            <person name="Grigoriev I.V."/>
        </authorList>
    </citation>
    <scope>NUCLEOTIDE SEQUENCE [LARGE SCALE GENOMIC DNA]</scope>
    <source>
        <strain evidence="4 5">CBS 277.49</strain>
    </source>
</reference>
<evidence type="ECO:0000259" key="3">
    <source>
        <dbReference type="PROSITE" id="PS50157"/>
    </source>
</evidence>
<dbReference type="EMBL" id="AMYB01000003">
    <property type="protein sequence ID" value="OAD04606.1"/>
    <property type="molecule type" value="Genomic_DNA"/>
</dbReference>
<dbReference type="InterPro" id="IPR036236">
    <property type="entry name" value="Znf_C2H2_sf"/>
</dbReference>
<protein>
    <submittedName>
        <fullName evidence="4">C2H2-type zinc finger transcription factor</fullName>
    </submittedName>
</protein>
<proteinExistence type="predicted"/>
<evidence type="ECO:0000256" key="2">
    <source>
        <dbReference type="SAM" id="MobiDB-lite"/>
    </source>
</evidence>
<dbReference type="PROSITE" id="PS00028">
    <property type="entry name" value="ZINC_FINGER_C2H2_1"/>
    <property type="match status" value="1"/>
</dbReference>
<keyword evidence="5" id="KW-1185">Reference proteome</keyword>
<comment type="caution">
    <text evidence="4">The sequence shown here is derived from an EMBL/GenBank/DDBJ whole genome shotgun (WGS) entry which is preliminary data.</text>
</comment>
<dbReference type="SUPFAM" id="SSF57667">
    <property type="entry name" value="beta-beta-alpha zinc fingers"/>
    <property type="match status" value="1"/>
</dbReference>
<organism evidence="4 5">
    <name type="scientific">Mucor lusitanicus CBS 277.49</name>
    <dbReference type="NCBI Taxonomy" id="747725"/>
    <lineage>
        <taxon>Eukaryota</taxon>
        <taxon>Fungi</taxon>
        <taxon>Fungi incertae sedis</taxon>
        <taxon>Mucoromycota</taxon>
        <taxon>Mucoromycotina</taxon>
        <taxon>Mucoromycetes</taxon>
        <taxon>Mucorales</taxon>
        <taxon>Mucorineae</taxon>
        <taxon>Mucoraceae</taxon>
        <taxon>Mucor</taxon>
    </lineage>
</organism>
<dbReference type="Proteomes" id="UP000077051">
    <property type="component" value="Unassembled WGS sequence"/>
</dbReference>
<dbReference type="AlphaFoldDB" id="A0A168M9W1"/>
<evidence type="ECO:0000313" key="4">
    <source>
        <dbReference type="EMBL" id="OAD04606.1"/>
    </source>
</evidence>